<keyword evidence="3" id="KW-1185">Reference proteome</keyword>
<proteinExistence type="predicted"/>
<organism evidence="2 3">
    <name type="scientific">Brevifollis gellanilyticus</name>
    <dbReference type="NCBI Taxonomy" id="748831"/>
    <lineage>
        <taxon>Bacteria</taxon>
        <taxon>Pseudomonadati</taxon>
        <taxon>Verrucomicrobiota</taxon>
        <taxon>Verrucomicrobiia</taxon>
        <taxon>Verrucomicrobiales</taxon>
        <taxon>Verrucomicrobiaceae</taxon>
    </lineage>
</organism>
<gene>
    <name evidence="2" type="ORF">BGE01nite_30830</name>
</gene>
<feature type="region of interest" description="Disordered" evidence="1">
    <location>
        <begin position="43"/>
        <end position="64"/>
    </location>
</feature>
<dbReference type="EMBL" id="BKAG01000021">
    <property type="protein sequence ID" value="GEP43792.1"/>
    <property type="molecule type" value="Genomic_DNA"/>
</dbReference>
<dbReference type="PROSITE" id="PS51257">
    <property type="entry name" value="PROKAR_LIPOPROTEIN"/>
    <property type="match status" value="1"/>
</dbReference>
<evidence type="ECO:0000256" key="1">
    <source>
        <dbReference type="SAM" id="MobiDB-lite"/>
    </source>
</evidence>
<accession>A0A512MAN6</accession>
<dbReference type="AlphaFoldDB" id="A0A512MAN6"/>
<protein>
    <submittedName>
        <fullName evidence="2">Uncharacterized protein</fullName>
    </submittedName>
</protein>
<sequence>MPFMRRSLLLLALMMACSSCDKRGPVRTQLQVAEAELKTKKAQHATLQEESKAASSTPMATGQSQIDRLTKEVEDLKASIEEVKQRKAAEEAKNAAIKAEKDAYLAKHTKL</sequence>
<evidence type="ECO:0000313" key="2">
    <source>
        <dbReference type="EMBL" id="GEP43792.1"/>
    </source>
</evidence>
<dbReference type="Proteomes" id="UP000321577">
    <property type="component" value="Unassembled WGS sequence"/>
</dbReference>
<reference evidence="2 3" key="1">
    <citation type="submission" date="2019-07" db="EMBL/GenBank/DDBJ databases">
        <title>Whole genome shotgun sequence of Brevifollis gellanilyticus NBRC 108608.</title>
        <authorList>
            <person name="Hosoyama A."/>
            <person name="Uohara A."/>
            <person name="Ohji S."/>
            <person name="Ichikawa N."/>
        </authorList>
    </citation>
    <scope>NUCLEOTIDE SEQUENCE [LARGE SCALE GENOMIC DNA]</scope>
    <source>
        <strain evidence="2 3">NBRC 108608</strain>
    </source>
</reference>
<name>A0A512MAN6_9BACT</name>
<comment type="caution">
    <text evidence="2">The sequence shown here is derived from an EMBL/GenBank/DDBJ whole genome shotgun (WGS) entry which is preliminary data.</text>
</comment>
<feature type="compositionally biased region" description="Polar residues" evidence="1">
    <location>
        <begin position="53"/>
        <end position="64"/>
    </location>
</feature>
<evidence type="ECO:0000313" key="3">
    <source>
        <dbReference type="Proteomes" id="UP000321577"/>
    </source>
</evidence>